<evidence type="ECO:0000256" key="1">
    <source>
        <dbReference type="SAM" id="MobiDB-lite"/>
    </source>
</evidence>
<gene>
    <name evidence="2" type="primary">RvY_10868-1</name>
    <name evidence="2" type="synonym">RvY_10868.1</name>
    <name evidence="2" type="ORF">RvY_10868</name>
</gene>
<evidence type="ECO:0000313" key="3">
    <source>
        <dbReference type="Proteomes" id="UP000186922"/>
    </source>
</evidence>
<dbReference type="Gene3D" id="1.10.10.60">
    <property type="entry name" value="Homeodomain-like"/>
    <property type="match status" value="1"/>
</dbReference>
<dbReference type="OrthoDB" id="4327074at2759"/>
<feature type="compositionally biased region" description="Acidic residues" evidence="1">
    <location>
        <begin position="137"/>
        <end position="149"/>
    </location>
</feature>
<feature type="compositionally biased region" description="Low complexity" evidence="1">
    <location>
        <begin position="226"/>
        <end position="238"/>
    </location>
</feature>
<name>A0A1D1VJM0_RAMVA</name>
<evidence type="ECO:0008006" key="4">
    <source>
        <dbReference type="Google" id="ProtNLM"/>
    </source>
</evidence>
<dbReference type="EMBL" id="BDGG01000005">
    <property type="protein sequence ID" value="GAU99937.1"/>
    <property type="molecule type" value="Genomic_DNA"/>
</dbReference>
<feature type="region of interest" description="Disordered" evidence="1">
    <location>
        <begin position="188"/>
        <end position="250"/>
    </location>
</feature>
<sequence>MAENCSPVTSATSEGYLPAPAPAPLRSIDKLRKRQCVQAHPGMEAAAAAVNDGMSIRMSDKRYRIPHTTLANKVNGKHGKKAGRPSTFTMQGEAEITEILVRCSKNGFLLAKRTLIKIVKAIAIAKGPRNRGRNIEAGEESATEYEDDSPTTQGYPCQVPPKRQRKTAKQVAAEMASDVTAPLRNIHFPANVPEGCPSKTRPKRATARAKTAPAPRKKQSAPASNTKAKLLPLTKTKPGVSAVKSKVKKT</sequence>
<reference evidence="2 3" key="1">
    <citation type="journal article" date="2016" name="Nat. Commun.">
        <title>Extremotolerant tardigrade genome and improved radiotolerance of human cultured cells by tardigrade-unique protein.</title>
        <authorList>
            <person name="Hashimoto T."/>
            <person name="Horikawa D.D."/>
            <person name="Saito Y."/>
            <person name="Kuwahara H."/>
            <person name="Kozuka-Hata H."/>
            <person name="Shin-I T."/>
            <person name="Minakuchi Y."/>
            <person name="Ohishi K."/>
            <person name="Motoyama A."/>
            <person name="Aizu T."/>
            <person name="Enomoto A."/>
            <person name="Kondo K."/>
            <person name="Tanaka S."/>
            <person name="Hara Y."/>
            <person name="Koshikawa S."/>
            <person name="Sagara H."/>
            <person name="Miura T."/>
            <person name="Yokobori S."/>
            <person name="Miyagawa K."/>
            <person name="Suzuki Y."/>
            <person name="Kubo T."/>
            <person name="Oyama M."/>
            <person name="Kohara Y."/>
            <person name="Fujiyama A."/>
            <person name="Arakawa K."/>
            <person name="Katayama T."/>
            <person name="Toyoda A."/>
            <person name="Kunieda T."/>
        </authorList>
    </citation>
    <scope>NUCLEOTIDE SEQUENCE [LARGE SCALE GENOMIC DNA]</scope>
    <source>
        <strain evidence="2 3">YOKOZUNA-1</strain>
    </source>
</reference>
<evidence type="ECO:0000313" key="2">
    <source>
        <dbReference type="EMBL" id="GAU99937.1"/>
    </source>
</evidence>
<keyword evidence="3" id="KW-1185">Reference proteome</keyword>
<proteinExistence type="predicted"/>
<dbReference type="Proteomes" id="UP000186922">
    <property type="component" value="Unassembled WGS sequence"/>
</dbReference>
<organism evidence="2 3">
    <name type="scientific">Ramazzottius varieornatus</name>
    <name type="common">Water bear</name>
    <name type="synonym">Tardigrade</name>
    <dbReference type="NCBI Taxonomy" id="947166"/>
    <lineage>
        <taxon>Eukaryota</taxon>
        <taxon>Metazoa</taxon>
        <taxon>Ecdysozoa</taxon>
        <taxon>Tardigrada</taxon>
        <taxon>Eutardigrada</taxon>
        <taxon>Parachela</taxon>
        <taxon>Hypsibioidea</taxon>
        <taxon>Ramazzottiidae</taxon>
        <taxon>Ramazzottius</taxon>
    </lineage>
</organism>
<comment type="caution">
    <text evidence="2">The sequence shown here is derived from an EMBL/GenBank/DDBJ whole genome shotgun (WGS) entry which is preliminary data.</text>
</comment>
<feature type="region of interest" description="Disordered" evidence="1">
    <location>
        <begin position="132"/>
        <end position="162"/>
    </location>
</feature>
<dbReference type="AlphaFoldDB" id="A0A1D1VJM0"/>
<accession>A0A1D1VJM0</accession>
<protein>
    <recommendedName>
        <fullName evidence="4">HTH psq-type domain-containing protein</fullName>
    </recommendedName>
</protein>